<comment type="caution">
    <text evidence="1">The sequence shown here is derived from an EMBL/GenBank/DDBJ whole genome shotgun (WGS) entry which is preliminary data.</text>
</comment>
<sequence>MLSLLLTPGGEAISIELFVEVSHQKLLMHAEETAKIQLNNAEKRIKAVREASFFTSVLDAYDISGSDNPGDLILGIILVLNYVT</sequence>
<gene>
    <name evidence="1" type="ORF">EPI10_025354</name>
</gene>
<proteinExistence type="predicted"/>
<dbReference type="Proteomes" id="UP000325315">
    <property type="component" value="Unassembled WGS sequence"/>
</dbReference>
<organism evidence="1 2">
    <name type="scientific">Gossypium australe</name>
    <dbReference type="NCBI Taxonomy" id="47621"/>
    <lineage>
        <taxon>Eukaryota</taxon>
        <taxon>Viridiplantae</taxon>
        <taxon>Streptophyta</taxon>
        <taxon>Embryophyta</taxon>
        <taxon>Tracheophyta</taxon>
        <taxon>Spermatophyta</taxon>
        <taxon>Magnoliopsida</taxon>
        <taxon>eudicotyledons</taxon>
        <taxon>Gunneridae</taxon>
        <taxon>Pentapetalae</taxon>
        <taxon>rosids</taxon>
        <taxon>malvids</taxon>
        <taxon>Malvales</taxon>
        <taxon>Malvaceae</taxon>
        <taxon>Malvoideae</taxon>
        <taxon>Gossypium</taxon>
    </lineage>
</organism>
<evidence type="ECO:0000313" key="1">
    <source>
        <dbReference type="EMBL" id="KAA3475131.1"/>
    </source>
</evidence>
<dbReference type="AlphaFoldDB" id="A0A5B6W083"/>
<evidence type="ECO:0000313" key="2">
    <source>
        <dbReference type="Proteomes" id="UP000325315"/>
    </source>
</evidence>
<name>A0A5B6W083_9ROSI</name>
<dbReference type="EMBL" id="SMMG02000005">
    <property type="protein sequence ID" value="KAA3475131.1"/>
    <property type="molecule type" value="Genomic_DNA"/>
</dbReference>
<reference evidence="2" key="1">
    <citation type="journal article" date="2019" name="Plant Biotechnol. J.">
        <title>Genome sequencing of the Australian wild diploid species Gossypium australe highlights disease resistance and delayed gland morphogenesis.</title>
        <authorList>
            <person name="Cai Y."/>
            <person name="Cai X."/>
            <person name="Wang Q."/>
            <person name="Wang P."/>
            <person name="Zhang Y."/>
            <person name="Cai C."/>
            <person name="Xu Y."/>
            <person name="Wang K."/>
            <person name="Zhou Z."/>
            <person name="Wang C."/>
            <person name="Geng S."/>
            <person name="Li B."/>
            <person name="Dong Q."/>
            <person name="Hou Y."/>
            <person name="Wang H."/>
            <person name="Ai P."/>
            <person name="Liu Z."/>
            <person name="Yi F."/>
            <person name="Sun M."/>
            <person name="An G."/>
            <person name="Cheng J."/>
            <person name="Zhang Y."/>
            <person name="Shi Q."/>
            <person name="Xie Y."/>
            <person name="Shi X."/>
            <person name="Chang Y."/>
            <person name="Huang F."/>
            <person name="Chen Y."/>
            <person name="Hong S."/>
            <person name="Mi L."/>
            <person name="Sun Q."/>
            <person name="Zhang L."/>
            <person name="Zhou B."/>
            <person name="Peng R."/>
            <person name="Zhang X."/>
            <person name="Liu F."/>
        </authorList>
    </citation>
    <scope>NUCLEOTIDE SEQUENCE [LARGE SCALE GENOMIC DNA]</scope>
    <source>
        <strain evidence="2">cv. PA1801</strain>
    </source>
</reference>
<accession>A0A5B6W083</accession>
<protein>
    <submittedName>
        <fullName evidence="1">Ankyrin and armadillo repeat-containing</fullName>
    </submittedName>
</protein>
<dbReference type="OrthoDB" id="10540722at2759"/>
<keyword evidence="2" id="KW-1185">Reference proteome</keyword>